<reference evidence="1 2" key="1">
    <citation type="submission" date="2020-02" db="EMBL/GenBank/DDBJ databases">
        <title>Complete genome of Muricauda sp. 501str8.</title>
        <authorList>
            <person name="Dong B."/>
            <person name="Zhu S."/>
            <person name="Yang J."/>
            <person name="Chen J."/>
        </authorList>
    </citation>
    <scope>NUCLEOTIDE SEQUENCE [LARGE SCALE GENOMIC DNA]</scope>
    <source>
        <strain evidence="1 2">501str8</strain>
    </source>
</reference>
<dbReference type="KEGG" id="mut:GVT53_12935"/>
<dbReference type="EMBL" id="CP049616">
    <property type="protein sequence ID" value="QII45545.1"/>
    <property type="molecule type" value="Genomic_DNA"/>
</dbReference>
<protein>
    <submittedName>
        <fullName evidence="1">Uncharacterized protein</fullName>
    </submittedName>
</protein>
<name>A0A6G7J405_9FLAO</name>
<gene>
    <name evidence="1" type="ORF">GVT53_12935</name>
</gene>
<dbReference type="RefSeq" id="WP_166248951.1">
    <property type="nucleotide sequence ID" value="NZ_CP049616.1"/>
</dbReference>
<evidence type="ECO:0000313" key="1">
    <source>
        <dbReference type="EMBL" id="QII45545.1"/>
    </source>
</evidence>
<proteinExistence type="predicted"/>
<dbReference type="Proteomes" id="UP000502928">
    <property type="component" value="Chromosome"/>
</dbReference>
<organism evidence="1 2">
    <name type="scientific">Flagellimonas oceani</name>
    <dbReference type="NCBI Taxonomy" id="2698672"/>
    <lineage>
        <taxon>Bacteria</taxon>
        <taxon>Pseudomonadati</taxon>
        <taxon>Bacteroidota</taxon>
        <taxon>Flavobacteriia</taxon>
        <taxon>Flavobacteriales</taxon>
        <taxon>Flavobacteriaceae</taxon>
        <taxon>Flagellimonas</taxon>
    </lineage>
</organism>
<dbReference type="AlphaFoldDB" id="A0A6G7J405"/>
<keyword evidence="2" id="KW-1185">Reference proteome</keyword>
<sequence>MVSLQISTYTKKAGSPVGLAQLPGGSLLMSDDSNGKSYDMKGEPLLLDLRFYSGAAPTERPPVI</sequence>
<accession>A0A6G7J405</accession>
<evidence type="ECO:0000313" key="2">
    <source>
        <dbReference type="Proteomes" id="UP000502928"/>
    </source>
</evidence>